<dbReference type="VEuPathDB" id="VectorBase:SCAU015299"/>
<dbReference type="KEGG" id="scac:106092635"/>
<gene>
    <name evidence="3" type="primary">106092635</name>
</gene>
<dbReference type="SMART" id="SM00186">
    <property type="entry name" value="FBG"/>
    <property type="match status" value="1"/>
</dbReference>
<feature type="signal peptide" evidence="1">
    <location>
        <begin position="1"/>
        <end position="19"/>
    </location>
</feature>
<sequence>MKCLKIITILYYFIQLTSASLDTNQNFTLYEDGPDPHLGDILKSGQEIIKLRLQIVDFNMEKQNQTLMEINHRMLILEENFTKLFKIIEGQQNSRSLLTGEGYESMTEDAINWESGNVTLRTTNIDEIVAPKKKNANATERIFMTELHEKEEPKLCKLKANDKLSCTELALPATCKDSNEFNCIQNKCRIKNAIYGDKSFWATCDGDWTIIQRRINGSVNFRRNWQEYKQGFGEFEGEFWLGLDKIHSITNVSGPVQLHIRMQDVDNVWKYAQYETFSIGNEAALYKLNPPGTYSGNAGNSFDIHRGEAFSTYDKDNDKKSDKNCADYLQGGWWYYHCDLSENESNLNGVYYKGGVIVPDKPGIYWKEFRGTAQSLQFVEMKIRPKS</sequence>
<accession>A0A1I8QA50</accession>
<evidence type="ECO:0000256" key="1">
    <source>
        <dbReference type="SAM" id="SignalP"/>
    </source>
</evidence>
<evidence type="ECO:0000259" key="2">
    <source>
        <dbReference type="PROSITE" id="PS51406"/>
    </source>
</evidence>
<organism evidence="3 4">
    <name type="scientific">Stomoxys calcitrans</name>
    <name type="common">Stable fly</name>
    <name type="synonym">Conops calcitrans</name>
    <dbReference type="NCBI Taxonomy" id="35570"/>
    <lineage>
        <taxon>Eukaryota</taxon>
        <taxon>Metazoa</taxon>
        <taxon>Ecdysozoa</taxon>
        <taxon>Arthropoda</taxon>
        <taxon>Hexapoda</taxon>
        <taxon>Insecta</taxon>
        <taxon>Pterygota</taxon>
        <taxon>Neoptera</taxon>
        <taxon>Endopterygota</taxon>
        <taxon>Diptera</taxon>
        <taxon>Brachycera</taxon>
        <taxon>Muscomorpha</taxon>
        <taxon>Muscoidea</taxon>
        <taxon>Muscidae</taxon>
        <taxon>Stomoxys</taxon>
    </lineage>
</organism>
<dbReference type="PANTHER" id="PTHR19143:SF424">
    <property type="entry name" value="FIBRINOGEN C-TERMINAL DOMAIN-CONTAINING PROTEIN"/>
    <property type="match status" value="1"/>
</dbReference>
<dbReference type="EnsemblMetazoa" id="SCAU015299-RA">
    <property type="protein sequence ID" value="SCAU015299-PA"/>
    <property type="gene ID" value="SCAU015299"/>
</dbReference>
<keyword evidence="4" id="KW-1185">Reference proteome</keyword>
<dbReference type="PROSITE" id="PS51406">
    <property type="entry name" value="FIBRINOGEN_C_2"/>
    <property type="match status" value="1"/>
</dbReference>
<dbReference type="SUPFAM" id="SSF56496">
    <property type="entry name" value="Fibrinogen C-terminal domain-like"/>
    <property type="match status" value="1"/>
</dbReference>
<dbReference type="Gene3D" id="3.90.215.10">
    <property type="entry name" value="Gamma Fibrinogen, chain A, domain 1"/>
    <property type="match status" value="1"/>
</dbReference>
<reference evidence="3" key="1">
    <citation type="submission" date="2020-05" db="UniProtKB">
        <authorList>
            <consortium name="EnsemblMetazoa"/>
        </authorList>
    </citation>
    <scope>IDENTIFICATION</scope>
    <source>
        <strain evidence="3">USDA</strain>
    </source>
</reference>
<name>A0A1I8QA50_STOCA</name>
<dbReference type="Pfam" id="PF00147">
    <property type="entry name" value="Fibrinogen_C"/>
    <property type="match status" value="1"/>
</dbReference>
<dbReference type="STRING" id="35570.A0A1I8QA50"/>
<dbReference type="GO" id="GO:0005615">
    <property type="term" value="C:extracellular space"/>
    <property type="evidence" value="ECO:0007669"/>
    <property type="project" value="TreeGrafter"/>
</dbReference>
<proteinExistence type="predicted"/>
<evidence type="ECO:0000313" key="4">
    <source>
        <dbReference type="Proteomes" id="UP000095300"/>
    </source>
</evidence>
<protein>
    <recommendedName>
        <fullName evidence="2">Fibrinogen C-terminal domain-containing protein</fullName>
    </recommendedName>
</protein>
<dbReference type="CDD" id="cd00087">
    <property type="entry name" value="FReD"/>
    <property type="match status" value="1"/>
</dbReference>
<keyword evidence="1" id="KW-0732">Signal</keyword>
<dbReference type="OrthoDB" id="6145874at2759"/>
<feature type="domain" description="Fibrinogen C-terminal" evidence="2">
    <location>
        <begin position="166"/>
        <end position="387"/>
    </location>
</feature>
<feature type="chain" id="PRO_5009328020" description="Fibrinogen C-terminal domain-containing protein" evidence="1">
    <location>
        <begin position="20"/>
        <end position="387"/>
    </location>
</feature>
<dbReference type="AlphaFoldDB" id="A0A1I8QA50"/>
<evidence type="ECO:0000313" key="3">
    <source>
        <dbReference type="EnsemblMetazoa" id="SCAU015299-PA"/>
    </source>
</evidence>
<dbReference type="InterPro" id="IPR002181">
    <property type="entry name" value="Fibrinogen_a/b/g_C_dom"/>
</dbReference>
<dbReference type="Proteomes" id="UP000095300">
    <property type="component" value="Unassembled WGS sequence"/>
</dbReference>
<dbReference type="PANTHER" id="PTHR19143">
    <property type="entry name" value="FIBRINOGEN/TENASCIN/ANGIOPOEITIN"/>
    <property type="match status" value="1"/>
</dbReference>
<dbReference type="InterPro" id="IPR014716">
    <property type="entry name" value="Fibrinogen_a/b/g_C_1"/>
</dbReference>
<dbReference type="InterPro" id="IPR050373">
    <property type="entry name" value="Fibrinogen_C-term_domain"/>
</dbReference>
<dbReference type="InterPro" id="IPR036056">
    <property type="entry name" value="Fibrinogen-like_C"/>
</dbReference>